<feature type="region of interest" description="Disordered" evidence="1">
    <location>
        <begin position="125"/>
        <end position="225"/>
    </location>
</feature>
<name>A0ABW8SFU5_9CLOT</name>
<protein>
    <recommendedName>
        <fullName evidence="5">DUF2680 domain-containing protein</fullName>
    </recommendedName>
</protein>
<proteinExistence type="predicted"/>
<evidence type="ECO:0008006" key="5">
    <source>
        <dbReference type="Google" id="ProtNLM"/>
    </source>
</evidence>
<evidence type="ECO:0000256" key="1">
    <source>
        <dbReference type="SAM" id="MobiDB-lite"/>
    </source>
</evidence>
<dbReference type="Proteomes" id="UP001623660">
    <property type="component" value="Unassembled WGS sequence"/>
</dbReference>
<feature type="chain" id="PRO_5046402635" description="DUF2680 domain-containing protein" evidence="2">
    <location>
        <begin position="26"/>
        <end position="225"/>
    </location>
</feature>
<feature type="compositionally biased region" description="Polar residues" evidence="1">
    <location>
        <begin position="125"/>
        <end position="180"/>
    </location>
</feature>
<evidence type="ECO:0000256" key="2">
    <source>
        <dbReference type="SAM" id="SignalP"/>
    </source>
</evidence>
<organism evidence="3 4">
    <name type="scientific">Candidatus Clostridium eludens</name>
    <dbReference type="NCBI Taxonomy" id="3381663"/>
    <lineage>
        <taxon>Bacteria</taxon>
        <taxon>Bacillati</taxon>
        <taxon>Bacillota</taxon>
        <taxon>Clostridia</taxon>
        <taxon>Eubacteriales</taxon>
        <taxon>Clostridiaceae</taxon>
        <taxon>Clostridium</taxon>
    </lineage>
</organism>
<dbReference type="EMBL" id="JBJHZX010000002">
    <property type="protein sequence ID" value="MFL0194403.1"/>
    <property type="molecule type" value="Genomic_DNA"/>
</dbReference>
<keyword evidence="4" id="KW-1185">Reference proteome</keyword>
<keyword evidence="2" id="KW-0732">Signal</keyword>
<evidence type="ECO:0000313" key="3">
    <source>
        <dbReference type="EMBL" id="MFL0194403.1"/>
    </source>
</evidence>
<dbReference type="RefSeq" id="WP_406790523.1">
    <property type="nucleotide sequence ID" value="NZ_JBJHZX010000002.1"/>
</dbReference>
<reference evidence="3 4" key="1">
    <citation type="submission" date="2024-11" db="EMBL/GenBank/DDBJ databases">
        <authorList>
            <person name="Heng Y.C."/>
            <person name="Lim A.C.H."/>
            <person name="Lee J.K.Y."/>
            <person name="Kittelmann S."/>
        </authorList>
    </citation>
    <scope>NUCLEOTIDE SEQUENCE [LARGE SCALE GENOMIC DNA]</scope>
    <source>
        <strain evidence="3 4">WILCCON 0269</strain>
    </source>
</reference>
<sequence>MIKMKYKLISAVMLAAPLLANTGIATTVHACANTQPISYSQTRYSFTSFQAKLDSLVKAGVISKAQEKSILDQYYNGKIGSRANLDAELDALISSGVIPHSKKAPILNGFTGWGSNWYISVPNSGGHNTPTPINHNTPQPNATNPDKNNSKPSGSKTNASVPGGTKQNASKPNDSKQNAPKASDSKPGDSKTNTSKPSDSNQTNQKVNTPAAVTPPSTSTNNCGK</sequence>
<gene>
    <name evidence="3" type="ORF">ACJDU8_02255</name>
</gene>
<evidence type="ECO:0000313" key="4">
    <source>
        <dbReference type="Proteomes" id="UP001623660"/>
    </source>
</evidence>
<accession>A0ABW8SFU5</accession>
<feature type="compositionally biased region" description="Polar residues" evidence="1">
    <location>
        <begin position="190"/>
        <end position="206"/>
    </location>
</feature>
<comment type="caution">
    <text evidence="3">The sequence shown here is derived from an EMBL/GenBank/DDBJ whole genome shotgun (WGS) entry which is preliminary data.</text>
</comment>
<feature type="compositionally biased region" description="Low complexity" evidence="1">
    <location>
        <begin position="207"/>
        <end position="225"/>
    </location>
</feature>
<feature type="signal peptide" evidence="2">
    <location>
        <begin position="1"/>
        <end position="25"/>
    </location>
</feature>